<feature type="signal peptide" evidence="1">
    <location>
        <begin position="1"/>
        <end position="18"/>
    </location>
</feature>
<evidence type="ECO:0000313" key="4">
    <source>
        <dbReference type="Proteomes" id="UP001153714"/>
    </source>
</evidence>
<protein>
    <recommendedName>
        <fullName evidence="2">TIL domain-containing protein</fullName>
    </recommendedName>
</protein>
<dbReference type="CDD" id="cd19941">
    <property type="entry name" value="TIL"/>
    <property type="match status" value="1"/>
</dbReference>
<reference evidence="3" key="1">
    <citation type="submission" date="2021-12" db="EMBL/GenBank/DDBJ databases">
        <authorList>
            <person name="King R."/>
        </authorList>
    </citation>
    <scope>NUCLEOTIDE SEQUENCE</scope>
</reference>
<sequence length="180" mass="20349">MTYWKYILCIYLLSFVSCEEKTTANVTCGPNEYLDDCPTKCPSDYCPKYDGEDRFACNKPKICPKPACKCRFNYRRACNGTCIPTRNCPPFPCNRPNEVFNPCPPLCPTDQCSQATPTGECPPQFGNILIVLPCNPRCRCKPHYWRNNGVCVPYDQCPNIIAAQTNSTECEEYEDAAIPL</sequence>
<dbReference type="SUPFAM" id="SSF57567">
    <property type="entry name" value="Serine protease inhibitors"/>
    <property type="match status" value="1"/>
</dbReference>
<dbReference type="PROSITE" id="PS51257">
    <property type="entry name" value="PROKAR_LIPOPROTEIN"/>
    <property type="match status" value="1"/>
</dbReference>
<dbReference type="InterPro" id="IPR036084">
    <property type="entry name" value="Ser_inhib-like_sf"/>
</dbReference>
<dbReference type="Proteomes" id="UP001153714">
    <property type="component" value="Chromosome 18"/>
</dbReference>
<keyword evidence="1" id="KW-0732">Signal</keyword>
<accession>A0A9N9R1P9</accession>
<gene>
    <name evidence="3" type="ORF">DIATSA_LOCUS5675</name>
</gene>
<feature type="domain" description="TIL" evidence="2">
    <location>
        <begin position="95"/>
        <end position="157"/>
    </location>
</feature>
<name>A0A9N9R1P9_9NEOP</name>
<evidence type="ECO:0000259" key="2">
    <source>
        <dbReference type="Pfam" id="PF01826"/>
    </source>
</evidence>
<keyword evidence="4" id="KW-1185">Reference proteome</keyword>
<dbReference type="OrthoDB" id="6236007at2759"/>
<proteinExistence type="predicted"/>
<dbReference type="InterPro" id="IPR002919">
    <property type="entry name" value="TIL_dom"/>
</dbReference>
<feature type="chain" id="PRO_5040217013" description="TIL domain-containing protein" evidence="1">
    <location>
        <begin position="19"/>
        <end position="180"/>
    </location>
</feature>
<organism evidence="3 4">
    <name type="scientific">Diatraea saccharalis</name>
    <name type="common">sugarcane borer</name>
    <dbReference type="NCBI Taxonomy" id="40085"/>
    <lineage>
        <taxon>Eukaryota</taxon>
        <taxon>Metazoa</taxon>
        <taxon>Ecdysozoa</taxon>
        <taxon>Arthropoda</taxon>
        <taxon>Hexapoda</taxon>
        <taxon>Insecta</taxon>
        <taxon>Pterygota</taxon>
        <taxon>Neoptera</taxon>
        <taxon>Endopterygota</taxon>
        <taxon>Lepidoptera</taxon>
        <taxon>Glossata</taxon>
        <taxon>Ditrysia</taxon>
        <taxon>Pyraloidea</taxon>
        <taxon>Crambidae</taxon>
        <taxon>Crambinae</taxon>
        <taxon>Diatraea</taxon>
    </lineage>
</organism>
<evidence type="ECO:0000313" key="3">
    <source>
        <dbReference type="EMBL" id="CAG9787822.1"/>
    </source>
</evidence>
<dbReference type="EMBL" id="OU893349">
    <property type="protein sequence ID" value="CAG9787822.1"/>
    <property type="molecule type" value="Genomic_DNA"/>
</dbReference>
<reference evidence="3" key="2">
    <citation type="submission" date="2022-10" db="EMBL/GenBank/DDBJ databases">
        <authorList>
            <consortium name="ENA_rothamsted_submissions"/>
            <consortium name="culmorum"/>
            <person name="King R."/>
        </authorList>
    </citation>
    <scope>NUCLEOTIDE SEQUENCE</scope>
</reference>
<dbReference type="Gene3D" id="2.10.25.10">
    <property type="entry name" value="Laminin"/>
    <property type="match status" value="2"/>
</dbReference>
<dbReference type="Pfam" id="PF01826">
    <property type="entry name" value="TIL"/>
    <property type="match status" value="1"/>
</dbReference>
<evidence type="ECO:0000256" key="1">
    <source>
        <dbReference type="SAM" id="SignalP"/>
    </source>
</evidence>
<dbReference type="AlphaFoldDB" id="A0A9N9R1P9"/>